<dbReference type="Gene3D" id="3.40.50.300">
    <property type="entry name" value="P-loop containing nucleotide triphosphate hydrolases"/>
    <property type="match status" value="1"/>
</dbReference>
<name>A0A0U4FSV2_9BACI</name>
<evidence type="ECO:0000259" key="3">
    <source>
        <dbReference type="PROSITE" id="PS50893"/>
    </source>
</evidence>
<dbReference type="AlphaFoldDB" id="A0A0U4FSV2"/>
<dbReference type="KEGG" id="lao:AOX59_10360"/>
<dbReference type="GO" id="GO:0005524">
    <property type="term" value="F:ATP binding"/>
    <property type="evidence" value="ECO:0007669"/>
    <property type="project" value="UniProtKB-KW"/>
</dbReference>
<dbReference type="PANTHER" id="PTHR43158">
    <property type="entry name" value="SKFA PEPTIDE EXPORT ATP-BINDING PROTEIN SKFE"/>
    <property type="match status" value="1"/>
</dbReference>
<dbReference type="CDD" id="cd03230">
    <property type="entry name" value="ABC_DR_subfamily_A"/>
    <property type="match status" value="1"/>
</dbReference>
<gene>
    <name evidence="4" type="ORF">AOX59_10360</name>
</gene>
<evidence type="ECO:0000256" key="1">
    <source>
        <dbReference type="ARBA" id="ARBA00022741"/>
    </source>
</evidence>
<dbReference type="InterPro" id="IPR003593">
    <property type="entry name" value="AAA+_ATPase"/>
</dbReference>
<dbReference type="PROSITE" id="PS00211">
    <property type="entry name" value="ABC_TRANSPORTER_1"/>
    <property type="match status" value="1"/>
</dbReference>
<evidence type="ECO:0000313" key="4">
    <source>
        <dbReference type="EMBL" id="ALX48965.1"/>
    </source>
</evidence>
<dbReference type="PANTHER" id="PTHR43158:SF5">
    <property type="entry name" value="ABC TRANSPORTER, ATP-BINDING PROTEIN"/>
    <property type="match status" value="1"/>
</dbReference>
<dbReference type="Proteomes" id="UP000050331">
    <property type="component" value="Chromosome"/>
</dbReference>
<feature type="domain" description="ABC transporter" evidence="3">
    <location>
        <begin position="3"/>
        <end position="228"/>
    </location>
</feature>
<organism evidence="4 5">
    <name type="scientific">Lentibacillus amyloliquefaciens</name>
    <dbReference type="NCBI Taxonomy" id="1472767"/>
    <lineage>
        <taxon>Bacteria</taxon>
        <taxon>Bacillati</taxon>
        <taxon>Bacillota</taxon>
        <taxon>Bacilli</taxon>
        <taxon>Bacillales</taxon>
        <taxon>Bacillaceae</taxon>
        <taxon>Lentibacillus</taxon>
    </lineage>
</organism>
<keyword evidence="5" id="KW-1185">Reference proteome</keyword>
<accession>A0A0U4FSV2</accession>
<evidence type="ECO:0000256" key="2">
    <source>
        <dbReference type="ARBA" id="ARBA00022840"/>
    </source>
</evidence>
<keyword evidence="2 4" id="KW-0067">ATP-binding</keyword>
<dbReference type="SMART" id="SM00382">
    <property type="entry name" value="AAA"/>
    <property type="match status" value="1"/>
</dbReference>
<evidence type="ECO:0000313" key="5">
    <source>
        <dbReference type="Proteomes" id="UP000050331"/>
    </source>
</evidence>
<dbReference type="RefSeq" id="WP_068445311.1">
    <property type="nucleotide sequence ID" value="NZ_CP013862.1"/>
</dbReference>
<dbReference type="SUPFAM" id="SSF52540">
    <property type="entry name" value="P-loop containing nucleoside triphosphate hydrolases"/>
    <property type="match status" value="1"/>
</dbReference>
<sequence length="290" mass="32390">MKIEVNHVSKAYKDTKALDDVSFALSEPKIYGLLGRNGAGKTTFMEILSGHILASEGEILVDGEKPFDNQRLTESICLIKEGDNFKKDLKVKNVLKIYAYFYPTWDQKLADELIREYNLSLNAKVKTLSKGMASALGIIVGLASKAPITIFDEPYIGLDAAARKKFYDILLEEYEAEKRTIIFSTHLIDEVSLMFEEVLILQEGKLVLQEEADTLREHAYAVSGPIQDVEQFTSDKEVFQSKQLAGMMTAYVFGNMVQAESAGLTVESIPIQELMIYLTEKEGAARHVAS</sequence>
<dbReference type="OrthoDB" id="9804819at2"/>
<dbReference type="PROSITE" id="PS50893">
    <property type="entry name" value="ABC_TRANSPORTER_2"/>
    <property type="match status" value="1"/>
</dbReference>
<proteinExistence type="predicted"/>
<protein>
    <submittedName>
        <fullName evidence="4">ABC transporter ATP-binding protein</fullName>
    </submittedName>
</protein>
<dbReference type="STRING" id="1472767.AOX59_10360"/>
<dbReference type="InterPro" id="IPR003439">
    <property type="entry name" value="ABC_transporter-like_ATP-bd"/>
</dbReference>
<dbReference type="GO" id="GO:0016887">
    <property type="term" value="F:ATP hydrolysis activity"/>
    <property type="evidence" value="ECO:0007669"/>
    <property type="project" value="InterPro"/>
</dbReference>
<keyword evidence="1" id="KW-0547">Nucleotide-binding</keyword>
<dbReference type="InterPro" id="IPR017871">
    <property type="entry name" value="ABC_transporter-like_CS"/>
</dbReference>
<dbReference type="EMBL" id="CP013862">
    <property type="protein sequence ID" value="ALX48965.1"/>
    <property type="molecule type" value="Genomic_DNA"/>
</dbReference>
<reference evidence="4 5" key="1">
    <citation type="submission" date="2016-01" db="EMBL/GenBank/DDBJ databases">
        <title>Complete genome sequence of strain Lentibacillus amyloliquefaciens LAM0015T isolated from saline sediment.</title>
        <authorList>
            <person name="Wang J.-L."/>
            <person name="He M.-X."/>
        </authorList>
    </citation>
    <scope>NUCLEOTIDE SEQUENCE [LARGE SCALE GENOMIC DNA]</scope>
    <source>
        <strain evidence="4 5">LAM0015</strain>
    </source>
</reference>
<dbReference type="Pfam" id="PF00005">
    <property type="entry name" value="ABC_tran"/>
    <property type="match status" value="1"/>
</dbReference>
<dbReference type="InterPro" id="IPR027417">
    <property type="entry name" value="P-loop_NTPase"/>
</dbReference>